<organism evidence="1 2">
    <name type="scientific">Batillaria attramentaria</name>
    <dbReference type="NCBI Taxonomy" id="370345"/>
    <lineage>
        <taxon>Eukaryota</taxon>
        <taxon>Metazoa</taxon>
        <taxon>Spiralia</taxon>
        <taxon>Lophotrochozoa</taxon>
        <taxon>Mollusca</taxon>
        <taxon>Gastropoda</taxon>
        <taxon>Caenogastropoda</taxon>
        <taxon>Sorbeoconcha</taxon>
        <taxon>Cerithioidea</taxon>
        <taxon>Batillariidae</taxon>
        <taxon>Batillaria</taxon>
    </lineage>
</organism>
<dbReference type="EMBL" id="JACVVK020000200">
    <property type="protein sequence ID" value="KAK7485064.1"/>
    <property type="molecule type" value="Genomic_DNA"/>
</dbReference>
<sequence length="120" mass="13463">ITKYDVDLRKDCLESVHEAINATWSQNAHRQAGNVEDTVSIYYQINLLPLLGSGVFSSGPRQNQREIVVETRDWAEMIATAAAEGQEEKLCTLHAITSTCVTQTGCFFTHPKSQIHSMYF</sequence>
<evidence type="ECO:0000313" key="2">
    <source>
        <dbReference type="Proteomes" id="UP001519460"/>
    </source>
</evidence>
<proteinExistence type="predicted"/>
<dbReference type="Proteomes" id="UP001519460">
    <property type="component" value="Unassembled WGS sequence"/>
</dbReference>
<accession>A0ABD0KD68</accession>
<protein>
    <submittedName>
        <fullName evidence="1">Uncharacterized protein</fullName>
    </submittedName>
</protein>
<keyword evidence="2" id="KW-1185">Reference proteome</keyword>
<reference evidence="1 2" key="1">
    <citation type="journal article" date="2023" name="Sci. Data">
        <title>Genome assembly of the Korean intertidal mud-creeper Batillaria attramentaria.</title>
        <authorList>
            <person name="Patra A.K."/>
            <person name="Ho P.T."/>
            <person name="Jun S."/>
            <person name="Lee S.J."/>
            <person name="Kim Y."/>
            <person name="Won Y.J."/>
        </authorList>
    </citation>
    <scope>NUCLEOTIDE SEQUENCE [LARGE SCALE GENOMIC DNA]</scope>
    <source>
        <strain evidence="1">Wonlab-2016</strain>
    </source>
</reference>
<gene>
    <name evidence="1" type="ORF">BaRGS_00023703</name>
</gene>
<evidence type="ECO:0000313" key="1">
    <source>
        <dbReference type="EMBL" id="KAK7485064.1"/>
    </source>
</evidence>
<feature type="non-terminal residue" evidence="1">
    <location>
        <position position="1"/>
    </location>
</feature>
<dbReference type="AlphaFoldDB" id="A0ABD0KD68"/>
<name>A0ABD0KD68_9CAEN</name>
<comment type="caution">
    <text evidence="1">The sequence shown here is derived from an EMBL/GenBank/DDBJ whole genome shotgun (WGS) entry which is preliminary data.</text>
</comment>